<dbReference type="EMBL" id="KQ244278">
    <property type="protein sequence ID" value="KNC74565.1"/>
    <property type="molecule type" value="Genomic_DNA"/>
</dbReference>
<evidence type="ECO:0000313" key="12">
    <source>
        <dbReference type="Proteomes" id="UP000054560"/>
    </source>
</evidence>
<gene>
    <name evidence="11" type="ORF">SARC_12893</name>
</gene>
<dbReference type="Pfam" id="PF00623">
    <property type="entry name" value="RNA_pol_Rpb1_2"/>
    <property type="match status" value="1"/>
</dbReference>
<feature type="domain" description="RNA polymerase N-terminal" evidence="10">
    <location>
        <begin position="225"/>
        <end position="361"/>
    </location>
</feature>
<comment type="function">
    <text evidence="9">DNA-dependent RNA polymerase catalyzes the transcription of DNA into RNA using the four ribonucleoside triphosphates as substrates.</text>
</comment>
<dbReference type="OrthoDB" id="270392at2759"/>
<evidence type="ECO:0000313" key="11">
    <source>
        <dbReference type="EMBL" id="KNC74565.1"/>
    </source>
</evidence>
<evidence type="ECO:0000256" key="3">
    <source>
        <dbReference type="ARBA" id="ARBA00022679"/>
    </source>
</evidence>
<dbReference type="EC" id="2.7.7.6" evidence="9"/>
<dbReference type="Gene3D" id="4.10.860.120">
    <property type="entry name" value="RNA polymerase II, clamp domain"/>
    <property type="match status" value="1"/>
</dbReference>
<dbReference type="InterPro" id="IPR000722">
    <property type="entry name" value="RNA_pol_asu"/>
</dbReference>
<reference evidence="11 12" key="1">
    <citation type="submission" date="2011-02" db="EMBL/GenBank/DDBJ databases">
        <title>The Genome Sequence of Sphaeroforma arctica JP610.</title>
        <authorList>
            <consortium name="The Broad Institute Genome Sequencing Platform"/>
            <person name="Russ C."/>
            <person name="Cuomo C."/>
            <person name="Young S.K."/>
            <person name="Zeng Q."/>
            <person name="Gargeya S."/>
            <person name="Alvarado L."/>
            <person name="Berlin A."/>
            <person name="Chapman S.B."/>
            <person name="Chen Z."/>
            <person name="Freedman E."/>
            <person name="Gellesch M."/>
            <person name="Goldberg J."/>
            <person name="Griggs A."/>
            <person name="Gujja S."/>
            <person name="Heilman E."/>
            <person name="Heiman D."/>
            <person name="Howarth C."/>
            <person name="Mehta T."/>
            <person name="Neiman D."/>
            <person name="Pearson M."/>
            <person name="Roberts A."/>
            <person name="Saif S."/>
            <person name="Shea T."/>
            <person name="Shenoy N."/>
            <person name="Sisk P."/>
            <person name="Stolte C."/>
            <person name="Sykes S."/>
            <person name="White J."/>
            <person name="Yandava C."/>
            <person name="Burger G."/>
            <person name="Gray M.W."/>
            <person name="Holland P.W.H."/>
            <person name="King N."/>
            <person name="Lang F.B.F."/>
            <person name="Roger A.J."/>
            <person name="Ruiz-Trillo I."/>
            <person name="Haas B."/>
            <person name="Nusbaum C."/>
            <person name="Birren B."/>
        </authorList>
    </citation>
    <scope>NUCLEOTIDE SEQUENCE [LARGE SCALE GENOMIC DNA]</scope>
    <source>
        <strain evidence="11 12">JP610</strain>
    </source>
</reference>
<evidence type="ECO:0000259" key="10">
    <source>
        <dbReference type="SMART" id="SM00663"/>
    </source>
</evidence>
<proteinExistence type="inferred from homology"/>
<organism evidence="11 12">
    <name type="scientific">Sphaeroforma arctica JP610</name>
    <dbReference type="NCBI Taxonomy" id="667725"/>
    <lineage>
        <taxon>Eukaryota</taxon>
        <taxon>Ichthyosporea</taxon>
        <taxon>Ichthyophonida</taxon>
        <taxon>Sphaeroforma</taxon>
    </lineage>
</organism>
<comment type="similarity">
    <text evidence="9">Belongs to the RNA polymerase beta' chain family.</text>
</comment>
<dbReference type="GO" id="GO:0005634">
    <property type="term" value="C:nucleus"/>
    <property type="evidence" value="ECO:0007669"/>
    <property type="project" value="UniProtKB-SubCell"/>
</dbReference>
<evidence type="ECO:0000256" key="5">
    <source>
        <dbReference type="ARBA" id="ARBA00022723"/>
    </source>
</evidence>
<keyword evidence="12" id="KW-1185">Reference proteome</keyword>
<sequence>MERMATLRCVNFPLFEPGAGGKALPFGVLDQRLGAANKGSYCDTCFLGREECPGHYGLVRLELPVFHSGYFKFIIQILQMICKDCSAVLLDPMEKLRMLKRSRNPDLDRLQRGAVYKAVLEMTKKKKKCPYCGATNGTVRKIPPLNIVHNKYPPQKVGAKAGPDPNYVAFQKSFEHAVSGNNELSPLIKNAQDDLTPLRVLELFKAISGEDCDLIWMDSVGGRPERIVLTHLLVPPTIIRPGVPMLGGGGSTEDDLTMKLADMIRMNGFIKTKLETGDKINGIEDLWEVLQMYMAMYLDGDIPQMSAQMKKTLQIDKPIRGFAQRLKGKKGRFRGNLSGKRVNFTARTVISPDPNLRIDQV</sequence>
<dbReference type="InterPro" id="IPR007080">
    <property type="entry name" value="RNA_pol_Rpb1_1"/>
</dbReference>
<dbReference type="GO" id="GO:0000428">
    <property type="term" value="C:DNA-directed RNA polymerase complex"/>
    <property type="evidence" value="ECO:0007669"/>
    <property type="project" value="UniProtKB-KW"/>
</dbReference>
<evidence type="ECO:0000256" key="1">
    <source>
        <dbReference type="ARBA" id="ARBA00004123"/>
    </source>
</evidence>
<keyword evidence="8" id="KW-0539">Nucleus</keyword>
<evidence type="ECO:0000256" key="6">
    <source>
        <dbReference type="ARBA" id="ARBA00022833"/>
    </source>
</evidence>
<feature type="non-terminal residue" evidence="11">
    <location>
        <position position="361"/>
    </location>
</feature>
<dbReference type="InterPro" id="IPR044893">
    <property type="entry name" value="RNA_pol_Rpb1_clamp_domain"/>
</dbReference>
<keyword evidence="4 9" id="KW-0548">Nucleotidyltransferase</keyword>
<dbReference type="Pfam" id="PF04997">
    <property type="entry name" value="RNA_pol_Rpb1_1"/>
    <property type="match status" value="1"/>
</dbReference>
<dbReference type="GeneID" id="25913397"/>
<keyword evidence="5" id="KW-0479">Metal-binding</keyword>
<evidence type="ECO:0000256" key="9">
    <source>
        <dbReference type="RuleBase" id="RU004279"/>
    </source>
</evidence>
<accession>A0A0L0FCU8</accession>
<dbReference type="GO" id="GO:0046872">
    <property type="term" value="F:metal ion binding"/>
    <property type="evidence" value="ECO:0007669"/>
    <property type="project" value="UniProtKB-KW"/>
</dbReference>
<dbReference type="InterPro" id="IPR015700">
    <property type="entry name" value="RPC1"/>
</dbReference>
<dbReference type="GO" id="GO:0006351">
    <property type="term" value="P:DNA-templated transcription"/>
    <property type="evidence" value="ECO:0007669"/>
    <property type="project" value="InterPro"/>
</dbReference>
<keyword evidence="7 9" id="KW-0804">Transcription</keyword>
<dbReference type="eggNOG" id="KOG0261">
    <property type="taxonomic scope" value="Eukaryota"/>
</dbReference>
<evidence type="ECO:0000256" key="7">
    <source>
        <dbReference type="ARBA" id="ARBA00023163"/>
    </source>
</evidence>
<comment type="subcellular location">
    <subcellularLocation>
        <location evidence="1">Nucleus</location>
    </subcellularLocation>
</comment>
<dbReference type="GO" id="GO:0003677">
    <property type="term" value="F:DNA binding"/>
    <property type="evidence" value="ECO:0007669"/>
    <property type="project" value="InterPro"/>
</dbReference>
<dbReference type="GO" id="GO:0003899">
    <property type="term" value="F:DNA-directed RNA polymerase activity"/>
    <property type="evidence" value="ECO:0007669"/>
    <property type="project" value="UniProtKB-EC"/>
</dbReference>
<dbReference type="PANTHER" id="PTHR48446">
    <property type="entry name" value="DNA-DIRECTED RNA POLYMERASE SUBUNIT BETA' N-TERMINAL SECTION"/>
    <property type="match status" value="1"/>
</dbReference>
<evidence type="ECO:0000256" key="2">
    <source>
        <dbReference type="ARBA" id="ARBA00022478"/>
    </source>
</evidence>
<dbReference type="InterPro" id="IPR006592">
    <property type="entry name" value="RNA_pol_N"/>
</dbReference>
<dbReference type="STRING" id="667725.A0A0L0FCU8"/>
<comment type="catalytic activity">
    <reaction evidence="9">
        <text>RNA(n) + a ribonucleoside 5'-triphosphate = RNA(n+1) + diphosphate</text>
        <dbReference type="Rhea" id="RHEA:21248"/>
        <dbReference type="Rhea" id="RHEA-COMP:14527"/>
        <dbReference type="Rhea" id="RHEA-COMP:17342"/>
        <dbReference type="ChEBI" id="CHEBI:33019"/>
        <dbReference type="ChEBI" id="CHEBI:61557"/>
        <dbReference type="ChEBI" id="CHEBI:140395"/>
        <dbReference type="EC" id="2.7.7.6"/>
    </reaction>
</comment>
<dbReference type="SUPFAM" id="SSF64484">
    <property type="entry name" value="beta and beta-prime subunits of DNA dependent RNA-polymerase"/>
    <property type="match status" value="1"/>
</dbReference>
<dbReference type="SMART" id="SM00663">
    <property type="entry name" value="RPOLA_N"/>
    <property type="match status" value="1"/>
</dbReference>
<dbReference type="Proteomes" id="UP000054560">
    <property type="component" value="Unassembled WGS sequence"/>
</dbReference>
<dbReference type="PANTHER" id="PTHR48446:SF1">
    <property type="entry name" value="DNA-DIRECTED RNA POLYMERASE SUBUNIT BETA' N-TERMINAL SECTION"/>
    <property type="match status" value="1"/>
</dbReference>
<dbReference type="Gene3D" id="2.40.40.20">
    <property type="match status" value="1"/>
</dbReference>
<dbReference type="RefSeq" id="XP_014148467.1">
    <property type="nucleotide sequence ID" value="XM_014292992.1"/>
</dbReference>
<evidence type="ECO:0000256" key="8">
    <source>
        <dbReference type="ARBA" id="ARBA00023242"/>
    </source>
</evidence>
<name>A0A0L0FCU8_9EUKA</name>
<keyword evidence="2 9" id="KW-0240">DNA-directed RNA polymerase</keyword>
<keyword evidence="3 9" id="KW-0808">Transferase</keyword>
<dbReference type="AlphaFoldDB" id="A0A0L0FCU8"/>
<keyword evidence="6" id="KW-0862">Zinc</keyword>
<evidence type="ECO:0000256" key="4">
    <source>
        <dbReference type="ARBA" id="ARBA00022695"/>
    </source>
</evidence>
<protein>
    <recommendedName>
        <fullName evidence="9">DNA-directed RNA polymerase subunit</fullName>
        <ecNumber evidence="9">2.7.7.6</ecNumber>
    </recommendedName>
</protein>